<keyword evidence="3" id="KW-1185">Reference proteome</keyword>
<dbReference type="GO" id="GO:0050660">
    <property type="term" value="F:flavin adenine dinucleotide binding"/>
    <property type="evidence" value="ECO:0007669"/>
    <property type="project" value="InterPro"/>
</dbReference>
<reference evidence="4" key="1">
    <citation type="submission" date="2025-08" db="UniProtKB">
        <authorList>
            <consortium name="RefSeq"/>
        </authorList>
    </citation>
    <scope>IDENTIFICATION</scope>
    <source>
        <tissue evidence="4">Whole body</tissue>
    </source>
</reference>
<dbReference type="AlphaFoldDB" id="A0AAJ7N4G6"/>
<dbReference type="InterPro" id="IPR036188">
    <property type="entry name" value="FAD/NAD-bd_sf"/>
</dbReference>
<dbReference type="InterPro" id="IPR012132">
    <property type="entry name" value="GMC_OxRdtase"/>
</dbReference>
<comment type="similarity">
    <text evidence="1">Belongs to the GMC oxidoreductase family.</text>
</comment>
<dbReference type="PROSITE" id="PS00624">
    <property type="entry name" value="GMC_OXRED_2"/>
    <property type="match status" value="1"/>
</dbReference>
<evidence type="ECO:0000259" key="2">
    <source>
        <dbReference type="PROSITE" id="PS00624"/>
    </source>
</evidence>
<name>A0AAJ7N4G6_9HYME</name>
<dbReference type="InterPro" id="IPR000172">
    <property type="entry name" value="GMC_OxRdtase_N"/>
</dbReference>
<dbReference type="GO" id="GO:0016614">
    <property type="term" value="F:oxidoreductase activity, acting on CH-OH group of donors"/>
    <property type="evidence" value="ECO:0007669"/>
    <property type="project" value="InterPro"/>
</dbReference>
<dbReference type="RefSeq" id="XP_017877132.1">
    <property type="nucleotide sequence ID" value="XM_018021643.2"/>
</dbReference>
<organism evidence="3 4">
    <name type="scientific">Ceratina calcarata</name>
    <dbReference type="NCBI Taxonomy" id="156304"/>
    <lineage>
        <taxon>Eukaryota</taxon>
        <taxon>Metazoa</taxon>
        <taxon>Ecdysozoa</taxon>
        <taxon>Arthropoda</taxon>
        <taxon>Hexapoda</taxon>
        <taxon>Insecta</taxon>
        <taxon>Pterygota</taxon>
        <taxon>Neoptera</taxon>
        <taxon>Endopterygota</taxon>
        <taxon>Hymenoptera</taxon>
        <taxon>Apocrita</taxon>
        <taxon>Aculeata</taxon>
        <taxon>Apoidea</taxon>
        <taxon>Anthophila</taxon>
        <taxon>Apidae</taxon>
        <taxon>Ceratina</taxon>
        <taxon>Zadontomerus</taxon>
    </lineage>
</organism>
<dbReference type="PANTHER" id="PTHR11552:SF186">
    <property type="entry name" value="GLUCOSE-METHANOL-CHOLINE OXIDOREDUCTASE N-TERMINAL DOMAIN-CONTAINING PROTEIN"/>
    <property type="match status" value="1"/>
</dbReference>
<feature type="domain" description="Glucose-methanol-choline oxidoreductase N-terminal" evidence="2">
    <location>
        <begin position="168"/>
        <end position="182"/>
    </location>
</feature>
<dbReference type="GeneID" id="108623258"/>
<dbReference type="SUPFAM" id="SSF51905">
    <property type="entry name" value="FAD/NAD(P)-binding domain"/>
    <property type="match status" value="1"/>
</dbReference>
<dbReference type="Pfam" id="PF00732">
    <property type="entry name" value="GMC_oxred_N"/>
    <property type="match status" value="1"/>
</dbReference>
<evidence type="ECO:0000313" key="4">
    <source>
        <dbReference type="RefSeq" id="XP_017877132.1"/>
    </source>
</evidence>
<dbReference type="Gene3D" id="3.30.560.10">
    <property type="entry name" value="Glucose Oxidase, domain 3"/>
    <property type="match status" value="1"/>
</dbReference>
<proteinExistence type="inferred from homology"/>
<evidence type="ECO:0000313" key="3">
    <source>
        <dbReference type="Proteomes" id="UP000694925"/>
    </source>
</evidence>
<accession>A0AAJ7N4G6</accession>
<dbReference type="PANTHER" id="PTHR11552">
    <property type="entry name" value="GLUCOSE-METHANOL-CHOLINE GMC OXIDOREDUCTASE"/>
    <property type="match status" value="1"/>
</dbReference>
<sequence>MMYVRGNRRDYDQWEALGNPGWNYTNVLYYFKKSEDFRIREFQNSSYHSTGGPLSVENNRYHAPVIDYLVRAGTEMGYEYVDINGASQTGFTITESTLRDGLRCSAAKAFLRPAWRRKNLQIIIESTVEKILIAKDENNEKRAYGVKFRDGSRVHTVRAKREVILSAGAVISPQVLMLSGIGPREHLEELGIPVIHDAPGVGQNLQDHVGISGLDYLVDRPENYTSSASFSSGLLNVINNNTVREFLVNYTGPMYSYGLLEGTAFIFTRHLFRKRKIKSMTSFRYYLVI</sequence>
<dbReference type="Gene3D" id="3.50.50.60">
    <property type="entry name" value="FAD/NAD(P)-binding domain"/>
    <property type="match status" value="1"/>
</dbReference>
<protein>
    <submittedName>
        <fullName evidence="4">Glucose dehydrogenase [FAD, quinone]-like</fullName>
    </submittedName>
</protein>
<evidence type="ECO:0000256" key="1">
    <source>
        <dbReference type="ARBA" id="ARBA00010790"/>
    </source>
</evidence>
<gene>
    <name evidence="4" type="primary">LOC108623258</name>
</gene>
<dbReference type="Proteomes" id="UP000694925">
    <property type="component" value="Unplaced"/>
</dbReference>
<dbReference type="KEGG" id="ccal:108623258"/>